<feature type="transmembrane region" description="Helical" evidence="7">
    <location>
        <begin position="49"/>
        <end position="71"/>
    </location>
</feature>
<feature type="transmembrane region" description="Helical" evidence="7">
    <location>
        <begin position="348"/>
        <end position="367"/>
    </location>
</feature>
<dbReference type="CDD" id="cd17330">
    <property type="entry name" value="MFS_SLC46_TetA_like"/>
    <property type="match status" value="1"/>
</dbReference>
<evidence type="ECO:0000313" key="9">
    <source>
        <dbReference type="EMBL" id="KAF2755137.1"/>
    </source>
</evidence>
<evidence type="ECO:0000256" key="6">
    <source>
        <dbReference type="SAM" id="MobiDB-lite"/>
    </source>
</evidence>
<dbReference type="InterPro" id="IPR020846">
    <property type="entry name" value="MFS_dom"/>
</dbReference>
<feature type="transmembrane region" description="Helical" evidence="7">
    <location>
        <begin position="478"/>
        <end position="497"/>
    </location>
</feature>
<evidence type="ECO:0000256" key="5">
    <source>
        <dbReference type="ARBA" id="ARBA00023136"/>
    </source>
</evidence>
<protein>
    <submittedName>
        <fullName evidence="9">MFS general substrate transporter</fullName>
    </submittedName>
</protein>
<dbReference type="Pfam" id="PF07690">
    <property type="entry name" value="MFS_1"/>
    <property type="match status" value="1"/>
</dbReference>
<dbReference type="Gene3D" id="1.20.1250.20">
    <property type="entry name" value="MFS general substrate transporter like domains"/>
    <property type="match status" value="1"/>
</dbReference>
<dbReference type="PROSITE" id="PS50850">
    <property type="entry name" value="MFS"/>
    <property type="match status" value="1"/>
</dbReference>
<dbReference type="RefSeq" id="XP_033597588.1">
    <property type="nucleotide sequence ID" value="XM_033747416.1"/>
</dbReference>
<proteinExistence type="predicted"/>
<feature type="transmembrane region" description="Helical" evidence="7">
    <location>
        <begin position="379"/>
        <end position="398"/>
    </location>
</feature>
<feature type="region of interest" description="Disordered" evidence="6">
    <location>
        <begin position="505"/>
        <end position="525"/>
    </location>
</feature>
<dbReference type="SUPFAM" id="SSF103473">
    <property type="entry name" value="MFS general substrate transporter"/>
    <property type="match status" value="1"/>
</dbReference>
<name>A0A6A6W0N9_9PEZI</name>
<keyword evidence="10" id="KW-1185">Reference proteome</keyword>
<feature type="compositionally biased region" description="Acidic residues" evidence="6">
    <location>
        <begin position="507"/>
        <end position="525"/>
    </location>
</feature>
<reference evidence="9" key="1">
    <citation type="journal article" date="2020" name="Stud. Mycol.">
        <title>101 Dothideomycetes genomes: a test case for predicting lifestyles and emergence of pathogens.</title>
        <authorList>
            <person name="Haridas S."/>
            <person name="Albert R."/>
            <person name="Binder M."/>
            <person name="Bloem J."/>
            <person name="Labutti K."/>
            <person name="Salamov A."/>
            <person name="Andreopoulos B."/>
            <person name="Baker S."/>
            <person name="Barry K."/>
            <person name="Bills G."/>
            <person name="Bluhm B."/>
            <person name="Cannon C."/>
            <person name="Castanera R."/>
            <person name="Culley D."/>
            <person name="Daum C."/>
            <person name="Ezra D."/>
            <person name="Gonzalez J."/>
            <person name="Henrissat B."/>
            <person name="Kuo A."/>
            <person name="Liang C."/>
            <person name="Lipzen A."/>
            <person name="Lutzoni F."/>
            <person name="Magnuson J."/>
            <person name="Mondo S."/>
            <person name="Nolan M."/>
            <person name="Ohm R."/>
            <person name="Pangilinan J."/>
            <person name="Park H.-J."/>
            <person name="Ramirez L."/>
            <person name="Alfaro M."/>
            <person name="Sun H."/>
            <person name="Tritt A."/>
            <person name="Yoshinaga Y."/>
            <person name="Zwiers L.-H."/>
            <person name="Turgeon B."/>
            <person name="Goodwin S."/>
            <person name="Spatafora J."/>
            <person name="Crous P."/>
            <person name="Grigoriev I."/>
        </authorList>
    </citation>
    <scope>NUCLEOTIDE SEQUENCE</scope>
    <source>
        <strain evidence="9">CBS 121739</strain>
    </source>
</reference>
<evidence type="ECO:0000256" key="4">
    <source>
        <dbReference type="ARBA" id="ARBA00022989"/>
    </source>
</evidence>
<dbReference type="GeneID" id="54488470"/>
<dbReference type="PANTHER" id="PTHR23504">
    <property type="entry name" value="MAJOR FACILITATOR SUPERFAMILY DOMAIN-CONTAINING PROTEIN 10"/>
    <property type="match status" value="1"/>
</dbReference>
<feature type="region of interest" description="Disordered" evidence="6">
    <location>
        <begin position="238"/>
        <end position="262"/>
    </location>
</feature>
<feature type="domain" description="Major facilitator superfamily (MFS) profile" evidence="8">
    <location>
        <begin position="13"/>
        <end position="503"/>
    </location>
</feature>
<evidence type="ECO:0000256" key="3">
    <source>
        <dbReference type="ARBA" id="ARBA00022692"/>
    </source>
</evidence>
<sequence>MKTKTPHKLPTGQLTILALCRLSEPIAMTSVFPYLPEMIESFGVPKNDIAKWAGWSSTIFCLCQAFTAIFWGRLSDHYGRKPIILFGLANTAATVLLWGFSTNLTMAMIARALQGFMSGNVGIIRTMVAELCPWKELQPRAFSIMPLVWNVGSVIGPAFGGVLVKQSHHGDLLERYPYALPNIFAAALFAVSITIGFLFLHETLETAKDKRDIGRTLGDALLKAVNPRSFNSCYLQPPEVSRGTEEEPLLQSAKSPTDDEETVLCDNSIPNMQKEANPKWKEVFRLQSTFALMAYTLLAMHDFAYQQLLPVFMYHPFDPRDSSDASQPLFQHLPFLFNRGFGLSHTRIGVFFSIAGAFSMLVQFFIFPPITSHFGTLRTFKTCITIYPFIYLLTPYTVLLPTEHTRQAALLLAVLLKQSVSVFMFPCCIILLTNSACSLKVLGTLNGVAMTTSGLGRAAGPALAGNLFTVGVEMECVLLPYAVLAAVAVLSLVPAYFMAECKGFGSSDEEEEEADEEEREDERAC</sequence>
<evidence type="ECO:0000313" key="10">
    <source>
        <dbReference type="Proteomes" id="UP000799437"/>
    </source>
</evidence>
<keyword evidence="2" id="KW-0813">Transport</keyword>
<dbReference type="InterPro" id="IPR011701">
    <property type="entry name" value="MFS"/>
</dbReference>
<dbReference type="GO" id="GO:0022857">
    <property type="term" value="F:transmembrane transporter activity"/>
    <property type="evidence" value="ECO:0007669"/>
    <property type="project" value="InterPro"/>
</dbReference>
<keyword evidence="5 7" id="KW-0472">Membrane</keyword>
<dbReference type="Proteomes" id="UP000799437">
    <property type="component" value="Unassembled WGS sequence"/>
</dbReference>
<feature type="transmembrane region" description="Helical" evidence="7">
    <location>
        <begin position="183"/>
        <end position="201"/>
    </location>
</feature>
<dbReference type="EMBL" id="ML996578">
    <property type="protein sequence ID" value="KAF2755137.1"/>
    <property type="molecule type" value="Genomic_DNA"/>
</dbReference>
<organism evidence="9 10">
    <name type="scientific">Pseudovirgaria hyperparasitica</name>
    <dbReference type="NCBI Taxonomy" id="470096"/>
    <lineage>
        <taxon>Eukaryota</taxon>
        <taxon>Fungi</taxon>
        <taxon>Dikarya</taxon>
        <taxon>Ascomycota</taxon>
        <taxon>Pezizomycotina</taxon>
        <taxon>Dothideomycetes</taxon>
        <taxon>Dothideomycetes incertae sedis</taxon>
        <taxon>Acrospermales</taxon>
        <taxon>Acrospermaceae</taxon>
        <taxon>Pseudovirgaria</taxon>
    </lineage>
</organism>
<dbReference type="PANTHER" id="PTHR23504:SF8">
    <property type="entry name" value="TRANSPORTER, PUTATIVE (AFU_ORTHOLOGUE AFUA_1G03730)-RELATED"/>
    <property type="match status" value="1"/>
</dbReference>
<keyword evidence="3 7" id="KW-0812">Transmembrane</keyword>
<evidence type="ECO:0000256" key="7">
    <source>
        <dbReference type="SAM" id="Phobius"/>
    </source>
</evidence>
<evidence type="ECO:0000259" key="8">
    <source>
        <dbReference type="PROSITE" id="PS50850"/>
    </source>
</evidence>
<feature type="transmembrane region" description="Helical" evidence="7">
    <location>
        <begin position="144"/>
        <end position="163"/>
    </location>
</feature>
<evidence type="ECO:0000256" key="2">
    <source>
        <dbReference type="ARBA" id="ARBA00022448"/>
    </source>
</evidence>
<dbReference type="GO" id="GO:0016020">
    <property type="term" value="C:membrane"/>
    <property type="evidence" value="ECO:0007669"/>
    <property type="project" value="UniProtKB-SubCell"/>
</dbReference>
<accession>A0A6A6W0N9</accession>
<dbReference type="AlphaFoldDB" id="A0A6A6W0N9"/>
<dbReference type="OrthoDB" id="10262656at2759"/>
<gene>
    <name evidence="9" type="ORF">EJ05DRAFT_503446</name>
</gene>
<comment type="subcellular location">
    <subcellularLocation>
        <location evidence="1">Membrane</location>
        <topology evidence="1">Multi-pass membrane protein</topology>
    </subcellularLocation>
</comment>
<keyword evidence="4 7" id="KW-1133">Transmembrane helix</keyword>
<evidence type="ECO:0000256" key="1">
    <source>
        <dbReference type="ARBA" id="ARBA00004141"/>
    </source>
</evidence>
<feature type="transmembrane region" description="Helical" evidence="7">
    <location>
        <begin position="410"/>
        <end position="432"/>
    </location>
</feature>
<dbReference type="InterPro" id="IPR036259">
    <property type="entry name" value="MFS_trans_sf"/>
</dbReference>
<feature type="transmembrane region" description="Helical" evidence="7">
    <location>
        <begin position="83"/>
        <end position="100"/>
    </location>
</feature>